<feature type="region of interest" description="Disordered" evidence="1">
    <location>
        <begin position="439"/>
        <end position="485"/>
    </location>
</feature>
<feature type="transmembrane region" description="Helical" evidence="2">
    <location>
        <begin position="344"/>
        <end position="365"/>
    </location>
</feature>
<dbReference type="Proteomes" id="UP001221898">
    <property type="component" value="Unassembled WGS sequence"/>
</dbReference>
<dbReference type="InterPro" id="IPR036179">
    <property type="entry name" value="Ig-like_dom_sf"/>
</dbReference>
<dbReference type="AlphaFoldDB" id="A0AAD7T7F6"/>
<evidence type="ECO:0000259" key="3">
    <source>
        <dbReference type="PROSITE" id="PS50835"/>
    </source>
</evidence>
<name>A0AAD7T7F6_9TELE</name>
<evidence type="ECO:0000313" key="4">
    <source>
        <dbReference type="EMBL" id="KAJ8414981.1"/>
    </source>
</evidence>
<feature type="compositionally biased region" description="Basic and acidic residues" evidence="1">
    <location>
        <begin position="300"/>
        <end position="309"/>
    </location>
</feature>
<reference evidence="4" key="1">
    <citation type="journal article" date="2023" name="Science">
        <title>Genome structures resolve the early diversification of teleost fishes.</title>
        <authorList>
            <person name="Parey E."/>
            <person name="Louis A."/>
            <person name="Montfort J."/>
            <person name="Bouchez O."/>
            <person name="Roques C."/>
            <person name="Iampietro C."/>
            <person name="Lluch J."/>
            <person name="Castinel A."/>
            <person name="Donnadieu C."/>
            <person name="Desvignes T."/>
            <person name="Floi Bucao C."/>
            <person name="Jouanno E."/>
            <person name="Wen M."/>
            <person name="Mejri S."/>
            <person name="Dirks R."/>
            <person name="Jansen H."/>
            <person name="Henkel C."/>
            <person name="Chen W.J."/>
            <person name="Zahm M."/>
            <person name="Cabau C."/>
            <person name="Klopp C."/>
            <person name="Thompson A.W."/>
            <person name="Robinson-Rechavi M."/>
            <person name="Braasch I."/>
            <person name="Lecointre G."/>
            <person name="Bobe J."/>
            <person name="Postlethwait J.H."/>
            <person name="Berthelot C."/>
            <person name="Roest Crollius H."/>
            <person name="Guiguen Y."/>
        </authorList>
    </citation>
    <scope>NUCLEOTIDE SEQUENCE</scope>
    <source>
        <strain evidence="4">NC1722</strain>
    </source>
</reference>
<dbReference type="InterPro" id="IPR013098">
    <property type="entry name" value="Ig_I-set"/>
</dbReference>
<feature type="region of interest" description="Disordered" evidence="1">
    <location>
        <begin position="105"/>
        <end position="124"/>
    </location>
</feature>
<sequence>MESQQPENTVRRRPRFDQDARNVVKQATCPEVVRAVGGLPITYSWSSGVHKTLISTSPQMHIDYGGALHISKVQWSDRGEYHCTAENIVGRDQRTTTLTVFAEADPGGFTAGDREEDSRVTNSRTEQRISHHWNNGPSNLQNMERIEATSKDLGIHIQISGITLPPAVMHGWVVADSSVPGSMTLALQASLGKGSSAPPTVESLPPVMQSELSLFPSLSTKWTSSVLHHGLQSFEGLVFETDRLAALSPDSQSLPTGPHSQLPGHDSPAQSLPLADRGWLPNSGPRKQNGSQVTGSTESGEIRRSEWPKRNSSQHPMRKSSGTTRIKPQSTSWLPVLEKHDIPIVVGVGVSLAFIFITMAFYSLVQKNEPAPTGRAAHRNLGIPHRRTGRPETRTYENRAFEDDNMVAVIEQSPNTRTQAPPSALSTVTMVTESPKTLAVQSQHPQDQTAIAETHPEPNKEPQDVDDWGGGESGQCQDAYNAPPSSPLACREEGIHTFLMLQTTESSTTPVHHRVSMSHDSAPLLVSHSVSIGVTTVAVDVHFYPAASPFTPTAPGPRDTFQLAQESDQTAPKVHNAPRMCL</sequence>
<feature type="compositionally biased region" description="Basic and acidic residues" evidence="1">
    <location>
        <begin position="454"/>
        <end position="463"/>
    </location>
</feature>
<proteinExistence type="predicted"/>
<dbReference type="InterPro" id="IPR003599">
    <property type="entry name" value="Ig_sub"/>
</dbReference>
<dbReference type="PROSITE" id="PS50835">
    <property type="entry name" value="IG_LIKE"/>
    <property type="match status" value="1"/>
</dbReference>
<dbReference type="InterPro" id="IPR007110">
    <property type="entry name" value="Ig-like_dom"/>
</dbReference>
<keyword evidence="5" id="KW-1185">Reference proteome</keyword>
<feature type="compositionally biased region" description="Polar residues" evidence="1">
    <location>
        <begin position="439"/>
        <end position="451"/>
    </location>
</feature>
<dbReference type="SUPFAM" id="SSF48726">
    <property type="entry name" value="Immunoglobulin"/>
    <property type="match status" value="1"/>
</dbReference>
<dbReference type="EMBL" id="JAINUG010000011">
    <property type="protein sequence ID" value="KAJ8414981.1"/>
    <property type="molecule type" value="Genomic_DNA"/>
</dbReference>
<feature type="compositionally biased region" description="Polar residues" evidence="1">
    <location>
        <begin position="310"/>
        <end position="328"/>
    </location>
</feature>
<accession>A0AAD7T7F6</accession>
<dbReference type="Gene3D" id="2.60.40.10">
    <property type="entry name" value="Immunoglobulins"/>
    <property type="match status" value="1"/>
</dbReference>
<keyword evidence="2" id="KW-0472">Membrane</keyword>
<feature type="region of interest" description="Disordered" evidence="1">
    <location>
        <begin position="248"/>
        <end position="328"/>
    </location>
</feature>
<feature type="compositionally biased region" description="Polar residues" evidence="1">
    <location>
        <begin position="285"/>
        <end position="299"/>
    </location>
</feature>
<evidence type="ECO:0000256" key="2">
    <source>
        <dbReference type="SAM" id="Phobius"/>
    </source>
</evidence>
<feature type="compositionally biased region" description="Basic and acidic residues" evidence="1">
    <location>
        <begin position="112"/>
        <end position="124"/>
    </location>
</feature>
<dbReference type="InterPro" id="IPR013783">
    <property type="entry name" value="Ig-like_fold"/>
</dbReference>
<organism evidence="4 5">
    <name type="scientific">Aldrovandia affinis</name>
    <dbReference type="NCBI Taxonomy" id="143900"/>
    <lineage>
        <taxon>Eukaryota</taxon>
        <taxon>Metazoa</taxon>
        <taxon>Chordata</taxon>
        <taxon>Craniata</taxon>
        <taxon>Vertebrata</taxon>
        <taxon>Euteleostomi</taxon>
        <taxon>Actinopterygii</taxon>
        <taxon>Neopterygii</taxon>
        <taxon>Teleostei</taxon>
        <taxon>Notacanthiformes</taxon>
        <taxon>Halosauridae</taxon>
        <taxon>Aldrovandia</taxon>
    </lineage>
</organism>
<evidence type="ECO:0000313" key="5">
    <source>
        <dbReference type="Proteomes" id="UP001221898"/>
    </source>
</evidence>
<gene>
    <name evidence="4" type="ORF">AAFF_G00025040</name>
</gene>
<dbReference type="Pfam" id="PF07679">
    <property type="entry name" value="I-set"/>
    <property type="match status" value="1"/>
</dbReference>
<keyword evidence="2" id="KW-0812">Transmembrane</keyword>
<protein>
    <recommendedName>
        <fullName evidence="3">Ig-like domain-containing protein</fullName>
    </recommendedName>
</protein>
<dbReference type="SMART" id="SM00409">
    <property type="entry name" value="IG"/>
    <property type="match status" value="1"/>
</dbReference>
<evidence type="ECO:0000256" key="1">
    <source>
        <dbReference type="SAM" id="MobiDB-lite"/>
    </source>
</evidence>
<keyword evidence="2" id="KW-1133">Transmembrane helix</keyword>
<feature type="compositionally biased region" description="Polar residues" evidence="1">
    <location>
        <begin position="249"/>
        <end position="259"/>
    </location>
</feature>
<comment type="caution">
    <text evidence="4">The sequence shown here is derived from an EMBL/GenBank/DDBJ whole genome shotgun (WGS) entry which is preliminary data.</text>
</comment>
<feature type="domain" description="Ig-like" evidence="3">
    <location>
        <begin position="6"/>
        <end position="99"/>
    </location>
</feature>